<evidence type="ECO:0000259" key="1">
    <source>
        <dbReference type="PROSITE" id="PS51186"/>
    </source>
</evidence>
<dbReference type="GO" id="GO:0016747">
    <property type="term" value="F:acyltransferase activity, transferring groups other than amino-acyl groups"/>
    <property type="evidence" value="ECO:0007669"/>
    <property type="project" value="InterPro"/>
</dbReference>
<protein>
    <submittedName>
        <fullName evidence="2">N-acetyltransferase</fullName>
    </submittedName>
</protein>
<name>A0A3L7AKV7_9MICO</name>
<dbReference type="PROSITE" id="PS51186">
    <property type="entry name" value="GNAT"/>
    <property type="match status" value="1"/>
</dbReference>
<evidence type="ECO:0000313" key="3">
    <source>
        <dbReference type="Proteomes" id="UP000269438"/>
    </source>
</evidence>
<evidence type="ECO:0000313" key="2">
    <source>
        <dbReference type="EMBL" id="RLP80221.1"/>
    </source>
</evidence>
<reference evidence="2 3" key="1">
    <citation type="submission" date="2018-10" db="EMBL/GenBank/DDBJ databases">
        <authorList>
            <person name="Li J."/>
        </authorList>
    </citation>
    <scope>NUCLEOTIDE SEQUENCE [LARGE SCALE GENOMIC DNA]</scope>
    <source>
        <strain evidence="2 3">JCM 11654</strain>
    </source>
</reference>
<dbReference type="RefSeq" id="WP_121689159.1">
    <property type="nucleotide sequence ID" value="NZ_RCUY01000013.1"/>
</dbReference>
<gene>
    <name evidence="2" type="ORF">D9V34_14240</name>
</gene>
<dbReference type="PANTHER" id="PTHR42791">
    <property type="entry name" value="GNAT FAMILY ACETYLTRANSFERASE"/>
    <property type="match status" value="1"/>
</dbReference>
<dbReference type="Gene3D" id="3.40.630.30">
    <property type="match status" value="2"/>
</dbReference>
<dbReference type="OrthoDB" id="7057833at2"/>
<dbReference type="EMBL" id="RCUY01000013">
    <property type="protein sequence ID" value="RLP80221.1"/>
    <property type="molecule type" value="Genomic_DNA"/>
</dbReference>
<dbReference type="SUPFAM" id="SSF55729">
    <property type="entry name" value="Acyl-CoA N-acyltransferases (Nat)"/>
    <property type="match status" value="1"/>
</dbReference>
<proteinExistence type="predicted"/>
<dbReference type="CDD" id="cd04301">
    <property type="entry name" value="NAT_SF"/>
    <property type="match status" value="1"/>
</dbReference>
<accession>A0A3L7AKV7</accession>
<keyword evidence="3" id="KW-1185">Reference proteome</keyword>
<dbReference type="Pfam" id="PF00583">
    <property type="entry name" value="Acetyltransf_1"/>
    <property type="match status" value="1"/>
</dbReference>
<comment type="caution">
    <text evidence="2">The sequence shown here is derived from an EMBL/GenBank/DDBJ whole genome shotgun (WGS) entry which is preliminary data.</text>
</comment>
<dbReference type="InterPro" id="IPR016181">
    <property type="entry name" value="Acyl_CoA_acyltransferase"/>
</dbReference>
<keyword evidence="2" id="KW-0808">Transferase</keyword>
<feature type="domain" description="N-acetyltransferase" evidence="1">
    <location>
        <begin position="9"/>
        <end position="170"/>
    </location>
</feature>
<dbReference type="AlphaFoldDB" id="A0A3L7AKV7"/>
<dbReference type="InterPro" id="IPR000182">
    <property type="entry name" value="GNAT_dom"/>
</dbReference>
<sequence>MDQPGSPPPIIRLGSTHRHAALRLLVHVFDRDPAWRRIIRWAPARALVLRVYYRRAMRVALAEGRVDLITGPTGTPLALALWFHPHPSSGAADVWHLEAIVVAEAARGRGLGGHLIRHALADIDAAGAIATLDASTPDSQRLYERLGFTPVGPVPPWPWPRDLRMRREARATGAETAAP</sequence>
<dbReference type="InterPro" id="IPR052523">
    <property type="entry name" value="Trichothecene_AcTrans"/>
</dbReference>
<dbReference type="PANTHER" id="PTHR42791:SF1">
    <property type="entry name" value="N-ACETYLTRANSFERASE DOMAIN-CONTAINING PROTEIN"/>
    <property type="match status" value="1"/>
</dbReference>
<dbReference type="Proteomes" id="UP000269438">
    <property type="component" value="Unassembled WGS sequence"/>
</dbReference>
<organism evidence="2 3">
    <name type="scientific">Mycetocola lacteus</name>
    <dbReference type="NCBI Taxonomy" id="76637"/>
    <lineage>
        <taxon>Bacteria</taxon>
        <taxon>Bacillati</taxon>
        <taxon>Actinomycetota</taxon>
        <taxon>Actinomycetes</taxon>
        <taxon>Micrococcales</taxon>
        <taxon>Microbacteriaceae</taxon>
        <taxon>Mycetocola</taxon>
    </lineage>
</organism>